<evidence type="ECO:0000256" key="1">
    <source>
        <dbReference type="SAM" id="SignalP"/>
    </source>
</evidence>
<evidence type="ECO:0000313" key="2">
    <source>
        <dbReference type="EMBL" id="KJA09493.1"/>
    </source>
</evidence>
<name>A0A0D7K8K7_9BURK</name>
<protein>
    <recommendedName>
        <fullName evidence="4">Phosphonate ABC transporter substrate-binding protein</fullName>
    </recommendedName>
</protein>
<gene>
    <name evidence="2" type="ORF">RP29_16130</name>
</gene>
<proteinExistence type="predicted"/>
<dbReference type="AlphaFoldDB" id="A0A0D7K8K7"/>
<evidence type="ECO:0000313" key="3">
    <source>
        <dbReference type="Proteomes" id="UP000032566"/>
    </source>
</evidence>
<organism evidence="2 3">
    <name type="scientific">Acidovorax temperans</name>
    <dbReference type="NCBI Taxonomy" id="80878"/>
    <lineage>
        <taxon>Bacteria</taxon>
        <taxon>Pseudomonadati</taxon>
        <taxon>Pseudomonadota</taxon>
        <taxon>Betaproteobacteria</taxon>
        <taxon>Burkholderiales</taxon>
        <taxon>Comamonadaceae</taxon>
        <taxon>Acidovorax</taxon>
    </lineage>
</organism>
<comment type="caution">
    <text evidence="2">The sequence shown here is derived from an EMBL/GenBank/DDBJ whole genome shotgun (WGS) entry which is preliminary data.</text>
</comment>
<feature type="chain" id="PRO_5002320712" description="Phosphonate ABC transporter substrate-binding protein" evidence="1">
    <location>
        <begin position="24"/>
        <end position="77"/>
    </location>
</feature>
<dbReference type="EMBL" id="JXYQ01000060">
    <property type="protein sequence ID" value="KJA09493.1"/>
    <property type="molecule type" value="Genomic_DNA"/>
</dbReference>
<dbReference type="RefSeq" id="WP_044400828.1">
    <property type="nucleotide sequence ID" value="NZ_JXYQ01000060.1"/>
</dbReference>
<feature type="signal peptide" evidence="1">
    <location>
        <begin position="1"/>
        <end position="23"/>
    </location>
</feature>
<evidence type="ECO:0008006" key="4">
    <source>
        <dbReference type="Google" id="ProtNLM"/>
    </source>
</evidence>
<keyword evidence="3" id="KW-1185">Reference proteome</keyword>
<dbReference type="Proteomes" id="UP000032566">
    <property type="component" value="Unassembled WGS sequence"/>
</dbReference>
<sequence length="77" mass="8169">MRRNARWVVLLAGAGAVLGTAVAQNNNAAAQARAAAASPAPNFASSPREKLVVAMPKTYAQAETMPMWGDYFNHLAR</sequence>
<dbReference type="PATRIC" id="fig|80878.5.peg.3139"/>
<dbReference type="STRING" id="80878.RP29_16130"/>
<keyword evidence="1" id="KW-0732">Signal</keyword>
<reference evidence="2 3" key="1">
    <citation type="submission" date="2014-12" db="EMBL/GenBank/DDBJ databases">
        <title>Isolation of bacteria from lake water.</title>
        <authorList>
            <person name="Sheng K.-Y."/>
            <person name="Chin P.-S."/>
            <person name="Chan K.-G."/>
            <person name="Tan G.S."/>
        </authorList>
    </citation>
    <scope>NUCLEOTIDE SEQUENCE [LARGE SCALE GENOMIC DNA]</scope>
    <source>
        <strain evidence="2 3">KY4</strain>
    </source>
</reference>
<accession>A0A0D7K8K7</accession>